<evidence type="ECO:0000313" key="3">
    <source>
        <dbReference type="Proteomes" id="UP000326354"/>
    </source>
</evidence>
<dbReference type="RefSeq" id="WP_151967870.1">
    <property type="nucleotide sequence ID" value="NZ_AP019860.1"/>
</dbReference>
<dbReference type="InterPro" id="IPR036116">
    <property type="entry name" value="FN3_sf"/>
</dbReference>
<feature type="transmembrane region" description="Helical" evidence="1">
    <location>
        <begin position="12"/>
        <end position="31"/>
    </location>
</feature>
<dbReference type="SUPFAM" id="SSF49265">
    <property type="entry name" value="Fibronectin type III"/>
    <property type="match status" value="1"/>
</dbReference>
<reference evidence="2 3" key="1">
    <citation type="submission" date="2019-08" db="EMBL/GenBank/DDBJ databases">
        <title>Complete genome sequence of Candidatus Uab amorphum.</title>
        <authorList>
            <person name="Shiratori T."/>
            <person name="Suzuki S."/>
            <person name="Kakizawa Y."/>
            <person name="Ishida K."/>
        </authorList>
    </citation>
    <scope>NUCLEOTIDE SEQUENCE [LARGE SCALE GENOMIC DNA]</scope>
    <source>
        <strain evidence="2 3">SRT547</strain>
    </source>
</reference>
<protein>
    <submittedName>
        <fullName evidence="2">Uncharacterized protein</fullName>
    </submittedName>
</protein>
<name>A0A5S9F2Q1_UABAM</name>
<proteinExistence type="predicted"/>
<keyword evidence="3" id="KW-1185">Reference proteome</keyword>
<dbReference type="KEGG" id="uam:UABAM_02031"/>
<dbReference type="Gene3D" id="2.60.40.10">
    <property type="entry name" value="Immunoglobulins"/>
    <property type="match status" value="1"/>
</dbReference>
<keyword evidence="1" id="KW-0472">Membrane</keyword>
<dbReference type="EMBL" id="AP019860">
    <property type="protein sequence ID" value="BBM83678.1"/>
    <property type="molecule type" value="Genomic_DNA"/>
</dbReference>
<accession>A0A5S9F2Q1</accession>
<dbReference type="Proteomes" id="UP000326354">
    <property type="component" value="Chromosome"/>
</dbReference>
<keyword evidence="1" id="KW-0812">Transmembrane</keyword>
<dbReference type="AlphaFoldDB" id="A0A5S9F2Q1"/>
<evidence type="ECO:0000313" key="2">
    <source>
        <dbReference type="EMBL" id="BBM83678.1"/>
    </source>
</evidence>
<organism evidence="2 3">
    <name type="scientific">Uabimicrobium amorphum</name>
    <dbReference type="NCBI Taxonomy" id="2596890"/>
    <lineage>
        <taxon>Bacteria</taxon>
        <taxon>Pseudomonadati</taxon>
        <taxon>Planctomycetota</taxon>
        <taxon>Candidatus Uabimicrobiia</taxon>
        <taxon>Candidatus Uabimicrobiales</taxon>
        <taxon>Candidatus Uabimicrobiaceae</taxon>
        <taxon>Candidatus Uabimicrobium</taxon>
    </lineage>
</organism>
<sequence length="351" mass="40691">MKDMDPKELLVQYGHILAFVVCIAFNGFWFMKSGDEMAERLITKVDSTQRKLKRKLKEKPKDVKAVADYSKSVVANWSISKEVSQSPGYQSIYPSANITFEHEVPPEDQWINKPSGISIKIGKEKITVNWKRPTTLRKNGKVQQMTKIEGYQLIKNWKDRDGKDRTKEFLFRYGKTSLVDKKVETKTLYTYKVRAYSYNAEAKGGKEGKIKDKKAILSDFTKTVQGKIKSLYEIELLGVAGDSAFVKLRRYYRGSNRETTCNIKKGQEIQALNVKVKGLKKRINFTPGWKLINLTTRAQRKKMVKEKVFSHMDKVTKRAVYKTVEKPRLYETPAIIYIDEKKQQVKAYQKK</sequence>
<gene>
    <name evidence="2" type="ORF">UABAM_02031</name>
</gene>
<keyword evidence="1" id="KW-1133">Transmembrane helix</keyword>
<dbReference type="InterPro" id="IPR013783">
    <property type="entry name" value="Ig-like_fold"/>
</dbReference>
<evidence type="ECO:0000256" key="1">
    <source>
        <dbReference type="SAM" id="Phobius"/>
    </source>
</evidence>